<evidence type="ECO:0000313" key="2">
    <source>
        <dbReference type="EMBL" id="TQV85155.1"/>
    </source>
</evidence>
<dbReference type="PANTHER" id="PTHR38037">
    <property type="entry name" value="ZN_PROTEASE DOMAIN-CONTAINING PROTEIN"/>
    <property type="match status" value="1"/>
</dbReference>
<dbReference type="Proteomes" id="UP000319732">
    <property type="component" value="Unassembled WGS sequence"/>
</dbReference>
<dbReference type="SUPFAM" id="SSF50630">
    <property type="entry name" value="Acid proteases"/>
    <property type="match status" value="1"/>
</dbReference>
<name>A0A545U6R1_9GAMM</name>
<organism evidence="2 3">
    <name type="scientific">Exilibacterium tricleocarpae</name>
    <dbReference type="NCBI Taxonomy" id="2591008"/>
    <lineage>
        <taxon>Bacteria</taxon>
        <taxon>Pseudomonadati</taxon>
        <taxon>Pseudomonadota</taxon>
        <taxon>Gammaproteobacteria</taxon>
        <taxon>Cellvibrionales</taxon>
        <taxon>Cellvibrionaceae</taxon>
        <taxon>Exilibacterium</taxon>
    </lineage>
</organism>
<dbReference type="InterPro" id="IPR008503">
    <property type="entry name" value="Asp_endopeptidase"/>
</dbReference>
<protein>
    <submittedName>
        <fullName evidence="2">ATP-dependent zinc protease</fullName>
    </submittedName>
</protein>
<dbReference type="OrthoDB" id="9782977at2"/>
<sequence length="151" mass="17439">MPEEKTLLGWREWVCLPALHIDAIKAKIDTGAKTCALHAYFIEVYQKDNQDWLRFDIHPYQDRADLSVECHAKLVERRNVTDSGGHIENRFVIETDLAVGQHRFKSQVTLTDRENMRFRMLLGRNALNGRFVVDSEQSYCLGSDPAEIYAV</sequence>
<keyword evidence="2" id="KW-0378">Hydrolase</keyword>
<evidence type="ECO:0000259" key="1">
    <source>
        <dbReference type="Pfam" id="PF05618"/>
    </source>
</evidence>
<gene>
    <name evidence="2" type="ORF">FKG94_02915</name>
</gene>
<dbReference type="PANTHER" id="PTHR38037:SF1">
    <property type="entry name" value="ATP-DEPENDENT ZINC PROTEASE DOMAIN-CONTAINING PROTEIN-RELATED"/>
    <property type="match status" value="1"/>
</dbReference>
<accession>A0A545U6R1</accession>
<dbReference type="Gene3D" id="2.40.70.10">
    <property type="entry name" value="Acid Proteases"/>
    <property type="match status" value="1"/>
</dbReference>
<keyword evidence="3" id="KW-1185">Reference proteome</keyword>
<dbReference type="InterPro" id="IPR021109">
    <property type="entry name" value="Peptidase_aspartic_dom_sf"/>
</dbReference>
<dbReference type="GO" id="GO:0008233">
    <property type="term" value="F:peptidase activity"/>
    <property type="evidence" value="ECO:0007669"/>
    <property type="project" value="UniProtKB-KW"/>
</dbReference>
<keyword evidence="2" id="KW-0645">Protease</keyword>
<proteinExistence type="predicted"/>
<feature type="domain" description="Retropepsin-like aspartic endopeptidase" evidence="1">
    <location>
        <begin position="8"/>
        <end position="139"/>
    </location>
</feature>
<evidence type="ECO:0000313" key="3">
    <source>
        <dbReference type="Proteomes" id="UP000319732"/>
    </source>
</evidence>
<dbReference type="AlphaFoldDB" id="A0A545U6R1"/>
<reference evidence="2 3" key="1">
    <citation type="submission" date="2019-06" db="EMBL/GenBank/DDBJ databases">
        <title>Whole genome sequence for Cellvibrionaceae sp. R142.</title>
        <authorList>
            <person name="Wang G."/>
        </authorList>
    </citation>
    <scope>NUCLEOTIDE SEQUENCE [LARGE SCALE GENOMIC DNA]</scope>
    <source>
        <strain evidence="2 3">R142</strain>
    </source>
</reference>
<dbReference type="RefSeq" id="WP_142902702.1">
    <property type="nucleotide sequence ID" value="NZ_ML660088.1"/>
</dbReference>
<dbReference type="EMBL" id="VHSG01000004">
    <property type="protein sequence ID" value="TQV85155.1"/>
    <property type="molecule type" value="Genomic_DNA"/>
</dbReference>
<dbReference type="Pfam" id="PF05618">
    <property type="entry name" value="Zn_protease"/>
    <property type="match status" value="1"/>
</dbReference>
<dbReference type="GO" id="GO:0006508">
    <property type="term" value="P:proteolysis"/>
    <property type="evidence" value="ECO:0007669"/>
    <property type="project" value="UniProtKB-KW"/>
</dbReference>
<comment type="caution">
    <text evidence="2">The sequence shown here is derived from an EMBL/GenBank/DDBJ whole genome shotgun (WGS) entry which is preliminary data.</text>
</comment>